<reference evidence="1" key="1">
    <citation type="submission" date="2021-02" db="EMBL/GenBank/DDBJ databases">
        <title>Infant gut strain persistence is associated with maternal origin, phylogeny, and functional potential including surface adhesion and iron acquisition.</title>
        <authorList>
            <person name="Lou Y.C."/>
        </authorList>
    </citation>
    <scope>NUCLEOTIDE SEQUENCE</scope>
    <source>
        <strain evidence="1">L3_060_000G1_dasL3_060_000G1_metabat.metabat.86_ sub</strain>
    </source>
</reference>
<organism evidence="1 2">
    <name type="scientific">Streptococcus parasanguinis</name>
    <dbReference type="NCBI Taxonomy" id="1318"/>
    <lineage>
        <taxon>Bacteria</taxon>
        <taxon>Bacillati</taxon>
        <taxon>Bacillota</taxon>
        <taxon>Bacilli</taxon>
        <taxon>Lactobacillales</taxon>
        <taxon>Streptococcaceae</taxon>
        <taxon>Streptococcus</taxon>
    </lineage>
</organism>
<dbReference type="AlphaFoldDB" id="A0A943XVP0"/>
<accession>A0A943XVP0</accession>
<gene>
    <name evidence="1" type="ORF">KH363_01070</name>
</gene>
<dbReference type="RefSeq" id="WP_201087761.1">
    <property type="nucleotide sequence ID" value="NZ_JACLQP010000007.1"/>
</dbReference>
<sequence length="115" mass="13161">MADVMNTWINDSSGSWGSAETIKYDSSNLINIKLDLYSAVFQLEEVKTQIEIMESYEAQWQGEAKQTYLDLKNILKQYCNDYMNSVEKLKICVIGLDSLLDQIPLADVIKEIDQV</sequence>
<evidence type="ECO:0000313" key="2">
    <source>
        <dbReference type="Proteomes" id="UP000761167"/>
    </source>
</evidence>
<dbReference type="Proteomes" id="UP000761167">
    <property type="component" value="Unassembled WGS sequence"/>
</dbReference>
<comment type="caution">
    <text evidence="1">The sequence shown here is derived from an EMBL/GenBank/DDBJ whole genome shotgun (WGS) entry which is preliminary data.</text>
</comment>
<protein>
    <submittedName>
        <fullName evidence="1">Uncharacterized protein</fullName>
    </submittedName>
</protein>
<dbReference type="EMBL" id="JAGZZN010000003">
    <property type="protein sequence ID" value="MBS6536117.1"/>
    <property type="molecule type" value="Genomic_DNA"/>
</dbReference>
<evidence type="ECO:0000313" key="1">
    <source>
        <dbReference type="EMBL" id="MBS6536117.1"/>
    </source>
</evidence>
<name>A0A943XVP0_STRPA</name>
<proteinExistence type="predicted"/>